<dbReference type="EMBL" id="VSSQ01103334">
    <property type="protein sequence ID" value="MPN44311.1"/>
    <property type="molecule type" value="Genomic_DNA"/>
</dbReference>
<proteinExistence type="predicted"/>
<gene>
    <name evidence="2" type="ORF">SDC9_191873</name>
</gene>
<dbReference type="SUPFAM" id="SSF144052">
    <property type="entry name" value="Thermophilic metalloprotease-like"/>
    <property type="match status" value="1"/>
</dbReference>
<dbReference type="Pfam" id="PF02073">
    <property type="entry name" value="Peptidase_M29"/>
    <property type="match status" value="1"/>
</dbReference>
<keyword evidence="2" id="KW-0645">Protease</keyword>
<dbReference type="AlphaFoldDB" id="A0A645HZ33"/>
<accession>A0A645HZ33</accession>
<keyword evidence="2" id="KW-0031">Aminopeptidase</keyword>
<evidence type="ECO:0000256" key="1">
    <source>
        <dbReference type="SAM" id="MobiDB-lite"/>
    </source>
</evidence>
<name>A0A645HZ33_9ZZZZ</name>
<dbReference type="InterPro" id="IPR000787">
    <property type="entry name" value="Peptidase_M29"/>
</dbReference>
<evidence type="ECO:0000313" key="2">
    <source>
        <dbReference type="EMBL" id="MPN44311.1"/>
    </source>
</evidence>
<dbReference type="PRINTS" id="PR00919">
    <property type="entry name" value="THERMOPTASE"/>
</dbReference>
<reference evidence="2" key="1">
    <citation type="submission" date="2019-08" db="EMBL/GenBank/DDBJ databases">
        <authorList>
            <person name="Kucharzyk K."/>
            <person name="Murdoch R.W."/>
            <person name="Higgins S."/>
            <person name="Loffler F."/>
        </authorList>
    </citation>
    <scope>NUCLEOTIDE SEQUENCE</scope>
</reference>
<keyword evidence="2" id="KW-0378">Hydrolase</keyword>
<feature type="region of interest" description="Disordered" evidence="1">
    <location>
        <begin position="1"/>
        <end position="23"/>
    </location>
</feature>
<dbReference type="GO" id="GO:0004177">
    <property type="term" value="F:aminopeptidase activity"/>
    <property type="evidence" value="ECO:0007669"/>
    <property type="project" value="UniProtKB-KW"/>
</dbReference>
<dbReference type="EC" id="3.4.11.-" evidence="2"/>
<dbReference type="GO" id="GO:0006508">
    <property type="term" value="P:proteolysis"/>
    <property type="evidence" value="ECO:0007669"/>
    <property type="project" value="InterPro"/>
</dbReference>
<sequence>MGAAYSENIENGENLTDEEKQKEGMNDSLIHYDFMVGGKDVTVTGVKADRTRVVLLADGEWQI</sequence>
<organism evidence="2">
    <name type="scientific">bioreactor metagenome</name>
    <dbReference type="NCBI Taxonomy" id="1076179"/>
    <lineage>
        <taxon>unclassified sequences</taxon>
        <taxon>metagenomes</taxon>
        <taxon>ecological metagenomes</taxon>
    </lineage>
</organism>
<comment type="caution">
    <text evidence="2">The sequence shown here is derived from an EMBL/GenBank/DDBJ whole genome shotgun (WGS) entry which is preliminary data.</text>
</comment>
<protein>
    <submittedName>
        <fullName evidence="2">Aminopeptidase 2</fullName>
        <ecNumber evidence="2">3.4.11.-</ecNumber>
    </submittedName>
</protein>